<comment type="caution">
    <text evidence="2">The sequence shown here is derived from an EMBL/GenBank/DDBJ whole genome shotgun (WGS) entry which is preliminary data.</text>
</comment>
<evidence type="ECO:0000256" key="1">
    <source>
        <dbReference type="SAM" id="MobiDB-lite"/>
    </source>
</evidence>
<evidence type="ECO:0000313" key="3">
    <source>
        <dbReference type="Proteomes" id="UP000315321"/>
    </source>
</evidence>
<name>A0ABY3DQJ9_9HYPH</name>
<dbReference type="RefSeq" id="WP_144342922.1">
    <property type="nucleotide sequence ID" value="NZ_VMBP01000003.1"/>
</dbReference>
<evidence type="ECO:0000313" key="2">
    <source>
        <dbReference type="EMBL" id="TSJ62004.1"/>
    </source>
</evidence>
<dbReference type="Proteomes" id="UP000315321">
    <property type="component" value="Unassembled WGS sequence"/>
</dbReference>
<reference evidence="2 3" key="1">
    <citation type="submission" date="2019-07" db="EMBL/GenBank/DDBJ databases">
        <authorList>
            <person name="Grouzdev D.S."/>
        </authorList>
    </citation>
    <scope>NUCLEOTIDE SEQUENCE [LARGE SCALE GENOMIC DNA]</scope>
    <source>
        <strain evidence="2 3">3C</strain>
    </source>
</reference>
<feature type="compositionally biased region" description="Low complexity" evidence="1">
    <location>
        <begin position="53"/>
        <end position="69"/>
    </location>
</feature>
<gene>
    <name evidence="2" type="ORF">FO470_10520</name>
</gene>
<sequence>MNLEELRNLFVLHGLHALTLLIARGWVAARLWSRFRAEAEASPGLGCRGWQTGAPARGAPEAGGLLSLP</sequence>
<protein>
    <submittedName>
        <fullName evidence="2">Uncharacterized protein</fullName>
    </submittedName>
</protein>
<organism evidence="2 3">
    <name type="scientific">Ancylobacter moscoviensis</name>
    <dbReference type="NCBI Taxonomy" id="2597768"/>
    <lineage>
        <taxon>Bacteria</taxon>
        <taxon>Pseudomonadati</taxon>
        <taxon>Pseudomonadota</taxon>
        <taxon>Alphaproteobacteria</taxon>
        <taxon>Hyphomicrobiales</taxon>
        <taxon>Xanthobacteraceae</taxon>
        <taxon>Ancylobacter</taxon>
    </lineage>
</organism>
<keyword evidence="3" id="KW-1185">Reference proteome</keyword>
<accession>A0ABY3DQJ9</accession>
<dbReference type="EMBL" id="VMBP01000003">
    <property type="protein sequence ID" value="TSJ62004.1"/>
    <property type="molecule type" value="Genomic_DNA"/>
</dbReference>
<proteinExistence type="predicted"/>
<feature type="region of interest" description="Disordered" evidence="1">
    <location>
        <begin position="43"/>
        <end position="69"/>
    </location>
</feature>